<accession>A0AAD1XZH6</accession>
<evidence type="ECO:0000313" key="2">
    <source>
        <dbReference type="Proteomes" id="UP001295684"/>
    </source>
</evidence>
<proteinExistence type="predicted"/>
<organism evidence="1 2">
    <name type="scientific">Euplotes crassus</name>
    <dbReference type="NCBI Taxonomy" id="5936"/>
    <lineage>
        <taxon>Eukaryota</taxon>
        <taxon>Sar</taxon>
        <taxon>Alveolata</taxon>
        <taxon>Ciliophora</taxon>
        <taxon>Intramacronucleata</taxon>
        <taxon>Spirotrichea</taxon>
        <taxon>Hypotrichia</taxon>
        <taxon>Euplotida</taxon>
        <taxon>Euplotidae</taxon>
        <taxon>Moneuplotes</taxon>
    </lineage>
</organism>
<keyword evidence="2" id="KW-1185">Reference proteome</keyword>
<gene>
    <name evidence="1" type="ORF">ECRASSUSDP1_LOCUS23987</name>
</gene>
<dbReference type="Proteomes" id="UP001295684">
    <property type="component" value="Unassembled WGS sequence"/>
</dbReference>
<reference evidence="1" key="1">
    <citation type="submission" date="2023-07" db="EMBL/GenBank/DDBJ databases">
        <authorList>
            <consortium name="AG Swart"/>
            <person name="Singh M."/>
            <person name="Singh A."/>
            <person name="Seah K."/>
            <person name="Emmerich C."/>
        </authorList>
    </citation>
    <scope>NUCLEOTIDE SEQUENCE</scope>
    <source>
        <strain evidence="1">DP1</strain>
    </source>
</reference>
<comment type="caution">
    <text evidence="1">The sequence shown here is derived from an EMBL/GenBank/DDBJ whole genome shotgun (WGS) entry which is preliminary data.</text>
</comment>
<protein>
    <submittedName>
        <fullName evidence="1">Uncharacterized protein</fullName>
    </submittedName>
</protein>
<dbReference type="EMBL" id="CAMPGE010024692">
    <property type="protein sequence ID" value="CAI2382513.1"/>
    <property type="molecule type" value="Genomic_DNA"/>
</dbReference>
<evidence type="ECO:0000313" key="1">
    <source>
        <dbReference type="EMBL" id="CAI2382513.1"/>
    </source>
</evidence>
<sequence length="51" mass="5643">MLAPQLPHTSSTNEFQPLVVQISSLNLPRKASAQYWASLVSRFGILAFVVQ</sequence>
<dbReference type="AlphaFoldDB" id="A0AAD1XZH6"/>
<name>A0AAD1XZH6_EUPCR</name>